<organism evidence="3">
    <name type="scientific">uncultured Caudovirales phage</name>
    <dbReference type="NCBI Taxonomy" id="2100421"/>
    <lineage>
        <taxon>Viruses</taxon>
        <taxon>Duplodnaviria</taxon>
        <taxon>Heunggongvirae</taxon>
        <taxon>Uroviricota</taxon>
        <taxon>Caudoviricetes</taxon>
        <taxon>Peduoviridae</taxon>
        <taxon>Maltschvirus</taxon>
        <taxon>Maltschvirus maltsch</taxon>
    </lineage>
</organism>
<evidence type="ECO:0000313" key="3">
    <source>
        <dbReference type="EMBL" id="CAB4172437.1"/>
    </source>
</evidence>
<feature type="compositionally biased region" description="Basic and acidic residues" evidence="1">
    <location>
        <begin position="50"/>
        <end position="64"/>
    </location>
</feature>
<accession>A0A6J5PN00</accession>
<evidence type="ECO:0000256" key="1">
    <source>
        <dbReference type="SAM" id="MobiDB-lite"/>
    </source>
</evidence>
<name>A0A6J5PN00_9CAUD</name>
<proteinExistence type="predicted"/>
<sequence length="64" mass="7073">MTTPQSKPAPVCLCAMFGGPPRMEPIDWSKMLRKQPSRPDRNDPPLAEAEAPRPRDPRNDGSAC</sequence>
<reference evidence="3" key="1">
    <citation type="submission" date="2020-05" db="EMBL/GenBank/DDBJ databases">
        <authorList>
            <person name="Chiriac C."/>
            <person name="Salcher M."/>
            <person name="Ghai R."/>
            <person name="Kavagutti S V."/>
        </authorList>
    </citation>
    <scope>NUCLEOTIDE SEQUENCE</scope>
</reference>
<protein>
    <submittedName>
        <fullName evidence="3">Uncharacterized protein</fullName>
    </submittedName>
</protein>
<evidence type="ECO:0000313" key="2">
    <source>
        <dbReference type="EMBL" id="CAB4165940.1"/>
    </source>
</evidence>
<gene>
    <name evidence="2" type="ORF">UFOVP843_1</name>
    <name evidence="3" type="ORF">UFOVP936_18</name>
</gene>
<feature type="region of interest" description="Disordered" evidence="1">
    <location>
        <begin position="32"/>
        <end position="64"/>
    </location>
</feature>
<dbReference type="EMBL" id="LR796882">
    <property type="protein sequence ID" value="CAB4172437.1"/>
    <property type="molecule type" value="Genomic_DNA"/>
</dbReference>
<dbReference type="EMBL" id="LR796786">
    <property type="protein sequence ID" value="CAB4165940.1"/>
    <property type="molecule type" value="Genomic_DNA"/>
</dbReference>